<dbReference type="GO" id="GO:0006457">
    <property type="term" value="P:protein folding"/>
    <property type="evidence" value="ECO:0007669"/>
    <property type="project" value="InterPro"/>
</dbReference>
<dbReference type="PANTHER" id="PTHR11071">
    <property type="entry name" value="PEPTIDYL-PROLYL CIS-TRANS ISOMERASE"/>
    <property type="match status" value="1"/>
</dbReference>
<dbReference type="PRINTS" id="PR00153">
    <property type="entry name" value="CSAPPISMRASE"/>
</dbReference>
<evidence type="ECO:0000256" key="3">
    <source>
        <dbReference type="ARBA" id="ARBA00013194"/>
    </source>
</evidence>
<organism evidence="9 10">
    <name type="scientific">Cymbomonas tetramitiformis</name>
    <dbReference type="NCBI Taxonomy" id="36881"/>
    <lineage>
        <taxon>Eukaryota</taxon>
        <taxon>Viridiplantae</taxon>
        <taxon>Chlorophyta</taxon>
        <taxon>Pyramimonadophyceae</taxon>
        <taxon>Pyramimonadales</taxon>
        <taxon>Pyramimonadaceae</taxon>
        <taxon>Cymbomonas</taxon>
    </lineage>
</organism>
<dbReference type="CDD" id="cd01926">
    <property type="entry name" value="cyclophilin_ABH_like"/>
    <property type="match status" value="1"/>
</dbReference>
<evidence type="ECO:0000313" key="9">
    <source>
        <dbReference type="EMBL" id="KAK3239280.1"/>
    </source>
</evidence>
<evidence type="ECO:0000256" key="5">
    <source>
        <dbReference type="ARBA" id="ARBA00023235"/>
    </source>
</evidence>
<dbReference type="GO" id="GO:0016018">
    <property type="term" value="F:cyclosporin A binding"/>
    <property type="evidence" value="ECO:0007669"/>
    <property type="project" value="TreeGrafter"/>
</dbReference>
<feature type="domain" description="PPIase cyclophilin-type" evidence="8">
    <location>
        <begin position="229"/>
        <end position="385"/>
    </location>
</feature>
<dbReference type="Pfam" id="PF00160">
    <property type="entry name" value="Pro_isomerase"/>
    <property type="match status" value="1"/>
</dbReference>
<dbReference type="EC" id="5.2.1.8" evidence="3 6"/>
<evidence type="ECO:0000256" key="2">
    <source>
        <dbReference type="ARBA" id="ARBA00007365"/>
    </source>
</evidence>
<dbReference type="SUPFAM" id="SSF50891">
    <property type="entry name" value="Cyclophilin-like"/>
    <property type="match status" value="1"/>
</dbReference>
<dbReference type="SUPFAM" id="SSF54534">
    <property type="entry name" value="FKBP-like"/>
    <property type="match status" value="1"/>
</dbReference>
<dbReference type="PROSITE" id="PS50059">
    <property type="entry name" value="FKBP_PPIASE"/>
    <property type="match status" value="1"/>
</dbReference>
<dbReference type="FunFam" id="2.40.100.10:FF:000013">
    <property type="entry name" value="Peptidyl-prolyl cis-trans isomerase"/>
    <property type="match status" value="1"/>
</dbReference>
<evidence type="ECO:0000256" key="6">
    <source>
        <dbReference type="PROSITE-ProRule" id="PRU00277"/>
    </source>
</evidence>
<comment type="catalytic activity">
    <reaction evidence="1 6">
        <text>[protein]-peptidylproline (omega=180) = [protein]-peptidylproline (omega=0)</text>
        <dbReference type="Rhea" id="RHEA:16237"/>
        <dbReference type="Rhea" id="RHEA-COMP:10747"/>
        <dbReference type="Rhea" id="RHEA-COMP:10748"/>
        <dbReference type="ChEBI" id="CHEBI:83833"/>
        <dbReference type="ChEBI" id="CHEBI:83834"/>
        <dbReference type="EC" id="5.2.1.8"/>
    </reaction>
</comment>
<dbReference type="Pfam" id="PF00254">
    <property type="entry name" value="FKBP_C"/>
    <property type="match status" value="1"/>
</dbReference>
<evidence type="ECO:0000313" key="10">
    <source>
        <dbReference type="Proteomes" id="UP001190700"/>
    </source>
</evidence>
<reference evidence="9 10" key="1">
    <citation type="journal article" date="2015" name="Genome Biol. Evol.">
        <title>Comparative Genomics of a Bacterivorous Green Alga Reveals Evolutionary Causalities and Consequences of Phago-Mixotrophic Mode of Nutrition.</title>
        <authorList>
            <person name="Burns J.A."/>
            <person name="Paasch A."/>
            <person name="Narechania A."/>
            <person name="Kim E."/>
        </authorList>
    </citation>
    <scope>NUCLEOTIDE SEQUENCE [LARGE SCALE GENOMIC DNA]</scope>
    <source>
        <strain evidence="9 10">PLY_AMNH</strain>
    </source>
</reference>
<protein>
    <recommendedName>
        <fullName evidence="3 6">peptidylprolyl isomerase</fullName>
        <ecNumber evidence="3 6">5.2.1.8</ecNumber>
    </recommendedName>
</protein>
<dbReference type="PROSITE" id="PS50072">
    <property type="entry name" value="CSA_PPIASE_2"/>
    <property type="match status" value="1"/>
</dbReference>
<gene>
    <name evidence="9" type="ORF">CYMTET_50781</name>
</gene>
<dbReference type="InterPro" id="IPR020892">
    <property type="entry name" value="Cyclophilin-type_PPIase_CS"/>
</dbReference>
<evidence type="ECO:0000256" key="1">
    <source>
        <dbReference type="ARBA" id="ARBA00000971"/>
    </source>
</evidence>
<dbReference type="InterPro" id="IPR046357">
    <property type="entry name" value="PPIase_dom_sf"/>
</dbReference>
<dbReference type="GO" id="GO:0003755">
    <property type="term" value="F:peptidyl-prolyl cis-trans isomerase activity"/>
    <property type="evidence" value="ECO:0007669"/>
    <property type="project" value="UniProtKB-KW"/>
</dbReference>
<evidence type="ECO:0000259" key="7">
    <source>
        <dbReference type="PROSITE" id="PS50059"/>
    </source>
</evidence>
<accession>A0AAE0BNQ2</accession>
<dbReference type="PROSITE" id="PS00170">
    <property type="entry name" value="CSA_PPIASE_1"/>
    <property type="match status" value="1"/>
</dbReference>
<evidence type="ECO:0000256" key="4">
    <source>
        <dbReference type="ARBA" id="ARBA00023110"/>
    </source>
</evidence>
<comment type="similarity">
    <text evidence="2">Belongs to the cyclophilin-type PPIase family.</text>
</comment>
<feature type="domain" description="PPIase FKBP-type" evidence="7">
    <location>
        <begin position="81"/>
        <end position="161"/>
    </location>
</feature>
<dbReference type="InterPro" id="IPR001179">
    <property type="entry name" value="PPIase_FKBP_dom"/>
</dbReference>
<dbReference type="PANTHER" id="PTHR11071:SF561">
    <property type="entry name" value="PEPTIDYL-PROLYL CIS-TRANS ISOMERASE D-RELATED"/>
    <property type="match status" value="1"/>
</dbReference>
<sequence>MKTATSTLRLFASTLQCTSRKTFTQKAACRQAVGLSKSGVPVGFRPASNFVGTPLTFGNRLAAPANLRCLTTAEAKTVEEGDKVSIHYVGTFDDGEVFDESRSRGEPLAFTVGASQMIPGVDAGVVGMAIGEKKVIRCLPEQAYGEASDENVVTVEKNAVVDAVGEENIKVGVQLMVGRGVPATIIEITDTEIKLDANHPMAGKTLNFDMELTSLERIEVKYREPFNVFFDLSIDGNPAGRVSMELRGDVVPKTCENFRALCTGEMGFGYKGSAFHRVIPGFMCQGGDFTAGNGTGGKSIFGEKFEDENFVLTHDGPGVLSMANAGPGTNGSQFFLCTAETAWLDGKHVVFGKVTDGMDIIKAVEAVGSQSGATSQKVVIDDSGEL</sequence>
<dbReference type="EMBL" id="LGRX02033972">
    <property type="protein sequence ID" value="KAK3239280.1"/>
    <property type="molecule type" value="Genomic_DNA"/>
</dbReference>
<dbReference type="Gene3D" id="3.10.50.40">
    <property type="match status" value="1"/>
</dbReference>
<dbReference type="Proteomes" id="UP001190700">
    <property type="component" value="Unassembled WGS sequence"/>
</dbReference>
<dbReference type="Gene3D" id="2.40.100.10">
    <property type="entry name" value="Cyclophilin-like"/>
    <property type="match status" value="1"/>
</dbReference>
<name>A0AAE0BNQ2_9CHLO</name>
<keyword evidence="4 6" id="KW-0697">Rotamase</keyword>
<keyword evidence="10" id="KW-1185">Reference proteome</keyword>
<dbReference type="AlphaFoldDB" id="A0AAE0BNQ2"/>
<dbReference type="GO" id="GO:0005737">
    <property type="term" value="C:cytoplasm"/>
    <property type="evidence" value="ECO:0007669"/>
    <property type="project" value="TreeGrafter"/>
</dbReference>
<dbReference type="InterPro" id="IPR002130">
    <property type="entry name" value="Cyclophilin-type_PPIase_dom"/>
</dbReference>
<keyword evidence="5 6" id="KW-0413">Isomerase</keyword>
<dbReference type="InterPro" id="IPR029000">
    <property type="entry name" value="Cyclophilin-like_dom_sf"/>
</dbReference>
<evidence type="ECO:0000259" key="8">
    <source>
        <dbReference type="PROSITE" id="PS50072"/>
    </source>
</evidence>
<proteinExistence type="inferred from homology"/>
<comment type="caution">
    <text evidence="9">The sequence shown here is derived from an EMBL/GenBank/DDBJ whole genome shotgun (WGS) entry which is preliminary data.</text>
</comment>